<reference evidence="8 9" key="1">
    <citation type="journal article" date="2017" name="ISME J.">
        <title>An acid-tolerant ammonia-oxidizing ?-proteobacterium from soil.</title>
        <authorList>
            <person name="Hayatsu M."/>
            <person name="Tago K."/>
            <person name="Uchiyama I."/>
            <person name="Toyoda A."/>
            <person name="Wang Y."/>
            <person name="Shimomura Y."/>
            <person name="Okubo T."/>
            <person name="Kurisu F."/>
            <person name="Hirono Y."/>
            <person name="Nonaka K."/>
            <person name="Akiyama H."/>
            <person name="Itoh T."/>
            <person name="Takami H."/>
        </authorList>
    </citation>
    <scope>NUCLEOTIDE SEQUENCE [LARGE SCALE GENOMIC DNA]</scope>
    <source>
        <strain evidence="8 9">TAO100</strain>
    </source>
</reference>
<dbReference type="InterPro" id="IPR018011">
    <property type="entry name" value="Carb_sulfotrans_8-10"/>
</dbReference>
<comment type="subcellular location">
    <subcellularLocation>
        <location evidence="1">Golgi apparatus membrane</location>
        <topology evidence="1">Single-pass type II membrane protein</topology>
    </subcellularLocation>
</comment>
<keyword evidence="5" id="KW-0333">Golgi apparatus</keyword>
<evidence type="ECO:0000256" key="1">
    <source>
        <dbReference type="ARBA" id="ARBA00004323"/>
    </source>
</evidence>
<evidence type="ECO:0000313" key="8">
    <source>
        <dbReference type="EMBL" id="BAW80179.1"/>
    </source>
</evidence>
<dbReference type="Pfam" id="PF03567">
    <property type="entry name" value="Sulfotransfer_2"/>
    <property type="match status" value="1"/>
</dbReference>
<sequence>MIGIKHQFIFVHIPKTAGNTLQSILSPYSEDSIVASSNKDGIHRFGLSSAYGTTKHATLSEYFSALGAQLFWSMKKFTCIRNPWERAISFYFSPHRGHRIWDRNTFVQELDKIQSMVSFLQLSNEGNPDKNLNFIIRYEQLNQDFCRLCNDLGFEKKNLPILNKGNRQPYVSYYDSGLIQMVADRFAADIKLFGYEFSSQ</sequence>
<keyword evidence="7" id="KW-0325">Glycoprotein</keyword>
<organism evidence="8 9">
    <name type="scientific">Candidatus Nitrosoglobus terrae</name>
    <dbReference type="NCBI Taxonomy" id="1630141"/>
    <lineage>
        <taxon>Bacteria</taxon>
        <taxon>Pseudomonadati</taxon>
        <taxon>Pseudomonadota</taxon>
        <taxon>Gammaproteobacteria</taxon>
        <taxon>Chromatiales</taxon>
        <taxon>Chromatiaceae</taxon>
        <taxon>Candidatus Nitrosoglobus</taxon>
    </lineage>
</organism>
<dbReference type="EMBL" id="AP014836">
    <property type="protein sequence ID" value="BAW80179.1"/>
    <property type="molecule type" value="Genomic_DNA"/>
</dbReference>
<dbReference type="GO" id="GO:0016020">
    <property type="term" value="C:membrane"/>
    <property type="evidence" value="ECO:0007669"/>
    <property type="project" value="InterPro"/>
</dbReference>
<dbReference type="SUPFAM" id="SSF52540">
    <property type="entry name" value="P-loop containing nucleoside triphosphate hydrolases"/>
    <property type="match status" value="1"/>
</dbReference>
<dbReference type="KEGG" id="ntt:TAO_0809"/>
<dbReference type="PANTHER" id="PTHR12137:SF54">
    <property type="entry name" value="CARBOHYDRATE SULFOTRANSFERASE"/>
    <property type="match status" value="1"/>
</dbReference>
<dbReference type="InterPro" id="IPR027417">
    <property type="entry name" value="P-loop_NTPase"/>
</dbReference>
<keyword evidence="2" id="KW-0808">Transferase</keyword>
<protein>
    <submittedName>
        <fullName evidence="8">Hypothetical conserved protein</fullName>
    </submittedName>
</protein>
<dbReference type="GO" id="GO:0008146">
    <property type="term" value="F:sulfotransferase activity"/>
    <property type="evidence" value="ECO:0007669"/>
    <property type="project" value="InterPro"/>
</dbReference>
<evidence type="ECO:0000256" key="4">
    <source>
        <dbReference type="ARBA" id="ARBA00022989"/>
    </source>
</evidence>
<evidence type="ECO:0000256" key="3">
    <source>
        <dbReference type="ARBA" id="ARBA00022692"/>
    </source>
</evidence>
<keyword evidence="9" id="KW-1185">Reference proteome</keyword>
<evidence type="ECO:0000256" key="7">
    <source>
        <dbReference type="ARBA" id="ARBA00023180"/>
    </source>
</evidence>
<proteinExistence type="predicted"/>
<dbReference type="Gene3D" id="3.40.50.300">
    <property type="entry name" value="P-loop containing nucleotide triphosphate hydrolases"/>
    <property type="match status" value="1"/>
</dbReference>
<gene>
    <name evidence="8" type="ORF">TAO_0809</name>
</gene>
<evidence type="ECO:0000313" key="9">
    <source>
        <dbReference type="Proteomes" id="UP000243679"/>
    </source>
</evidence>
<accession>A0A1Q2SM57</accession>
<keyword evidence="6" id="KW-0472">Membrane</keyword>
<evidence type="ECO:0000256" key="5">
    <source>
        <dbReference type="ARBA" id="ARBA00023034"/>
    </source>
</evidence>
<dbReference type="AlphaFoldDB" id="A0A1Q2SM57"/>
<evidence type="ECO:0000256" key="2">
    <source>
        <dbReference type="ARBA" id="ARBA00022679"/>
    </source>
</evidence>
<dbReference type="InterPro" id="IPR005331">
    <property type="entry name" value="Sulfotransferase"/>
</dbReference>
<evidence type="ECO:0000256" key="6">
    <source>
        <dbReference type="ARBA" id="ARBA00023136"/>
    </source>
</evidence>
<keyword evidence="4" id="KW-1133">Transmembrane helix</keyword>
<dbReference type="GO" id="GO:0016051">
    <property type="term" value="P:carbohydrate biosynthetic process"/>
    <property type="evidence" value="ECO:0007669"/>
    <property type="project" value="InterPro"/>
</dbReference>
<dbReference type="PANTHER" id="PTHR12137">
    <property type="entry name" value="CARBOHYDRATE SULFOTRANSFERASE"/>
    <property type="match status" value="1"/>
</dbReference>
<dbReference type="Proteomes" id="UP000243679">
    <property type="component" value="Chromosome"/>
</dbReference>
<keyword evidence="3" id="KW-0812">Transmembrane</keyword>
<dbReference type="RefSeq" id="WP_096526753.1">
    <property type="nucleotide sequence ID" value="NZ_AP014836.1"/>
</dbReference>
<dbReference type="OrthoDB" id="288532at2"/>
<name>A0A1Q2SM57_9GAMM</name>